<reference evidence="1 2" key="1">
    <citation type="submission" date="2021-08" db="EMBL/GenBank/DDBJ databases">
        <title>Stenotrophomonas forensis sp. nov., isolated from contaminated viral transport media.</title>
        <authorList>
            <person name="Nguyen S.V."/>
            <person name="Edwards D."/>
            <person name="Scott S."/>
            <person name="Doss J."/>
            <person name="Merid S."/>
            <person name="Zelaya E."/>
            <person name="Maza C."/>
            <person name="Mann M."/>
            <person name="Hamilton B."/>
            <person name="Blackwell R."/>
            <person name="Tran A."/>
            <person name="Hauser J."/>
        </authorList>
    </citation>
    <scope>NUCLEOTIDE SEQUENCE [LARGE SCALE GENOMIC DNA]</scope>
    <source>
        <strain evidence="1 2">DFS-20110405</strain>
    </source>
</reference>
<name>A0ABY7Y0S6_9GAMM</name>
<evidence type="ECO:0000313" key="1">
    <source>
        <dbReference type="EMBL" id="WDM63577.1"/>
    </source>
</evidence>
<keyword evidence="1" id="KW-0808">Transferase</keyword>
<evidence type="ECO:0000313" key="2">
    <source>
        <dbReference type="Proteomes" id="UP001216828"/>
    </source>
</evidence>
<gene>
    <name evidence="1" type="ORF">K5L94_21175</name>
</gene>
<dbReference type="Proteomes" id="UP001216828">
    <property type="component" value="Chromosome"/>
</dbReference>
<dbReference type="CDD" id="cd02440">
    <property type="entry name" value="AdoMet_MTases"/>
    <property type="match status" value="1"/>
</dbReference>
<dbReference type="Gene3D" id="3.40.50.150">
    <property type="entry name" value="Vaccinia Virus protein VP39"/>
    <property type="match status" value="1"/>
</dbReference>
<proteinExistence type="predicted"/>
<dbReference type="GO" id="GO:0032259">
    <property type="term" value="P:methylation"/>
    <property type="evidence" value="ECO:0007669"/>
    <property type="project" value="UniProtKB-KW"/>
</dbReference>
<sequence>MNCNNEDGCSSYYLFEGRIPVWIGEEGEPPEVKEFSGVPYYRFMNKFYVSNKELDRLSMDEVICLCRARDKHSSSIDTPNGRVKQVFRAVTMNLSPRAVVEIGAGSRPLYRAEEAPFKYAVLDADLEALATCEGSKAEFSNEIFRIDASDRSIDLILAVFVFQFEIYRSQVEEVARILSDNGVLLVNIYRRSQESRRGLEALFQESGLIVNALVDPEGLCKDHEYWVVSKAAETGGRVMNIIIEVIGQH</sequence>
<protein>
    <submittedName>
        <fullName evidence="1">Class I SAM-dependent methyltransferase</fullName>
    </submittedName>
</protein>
<dbReference type="InterPro" id="IPR029063">
    <property type="entry name" value="SAM-dependent_MTases_sf"/>
</dbReference>
<dbReference type="RefSeq" id="WP_274511312.1">
    <property type="nucleotide sequence ID" value="NZ_CP082270.1"/>
</dbReference>
<dbReference type="SUPFAM" id="SSF53335">
    <property type="entry name" value="S-adenosyl-L-methionine-dependent methyltransferases"/>
    <property type="match status" value="1"/>
</dbReference>
<keyword evidence="1" id="KW-0489">Methyltransferase</keyword>
<organism evidence="1 2">
    <name type="scientific">Stenotrophomonas forensis</name>
    <dbReference type="NCBI Taxonomy" id="2871169"/>
    <lineage>
        <taxon>Bacteria</taxon>
        <taxon>Pseudomonadati</taxon>
        <taxon>Pseudomonadota</taxon>
        <taxon>Gammaproteobacteria</taxon>
        <taxon>Lysobacterales</taxon>
        <taxon>Lysobacteraceae</taxon>
        <taxon>Stenotrophomonas</taxon>
        <taxon>Stenotrophomonas maltophilia group</taxon>
    </lineage>
</organism>
<dbReference type="EMBL" id="CP082270">
    <property type="protein sequence ID" value="WDM63577.1"/>
    <property type="molecule type" value="Genomic_DNA"/>
</dbReference>
<keyword evidence="2" id="KW-1185">Reference proteome</keyword>
<dbReference type="GO" id="GO:0008168">
    <property type="term" value="F:methyltransferase activity"/>
    <property type="evidence" value="ECO:0007669"/>
    <property type="project" value="UniProtKB-KW"/>
</dbReference>
<accession>A0ABY7Y0S6</accession>